<proteinExistence type="predicted"/>
<name>A0A7X0F5K5_9HYPH</name>
<dbReference type="InterPro" id="IPR044925">
    <property type="entry name" value="His-Me_finger_sf"/>
</dbReference>
<evidence type="ECO:0000313" key="1">
    <source>
        <dbReference type="EMBL" id="MBB6353464.1"/>
    </source>
</evidence>
<keyword evidence="2" id="KW-1185">Reference proteome</keyword>
<sequence length="196" mass="22371">MANSRICSIPGCGKRHLSRGWCRLHYGRWRTHGDPLQFTGTEKGASQRFFREVVVPYVGDECLIWPFQRNTHGYGFIWDGKSKDRPVHRMACEVVNGPPPTPDHLAAHNCGKGRDGCCAPLHTRWATQTENMADRLVHGTEVRGEKVWNAVLTSDSVREIRTMRGTMSFAKIGARYGVNRATIGDIMYRKTWRWLE</sequence>
<dbReference type="SUPFAM" id="SSF54060">
    <property type="entry name" value="His-Me finger endonucleases"/>
    <property type="match status" value="1"/>
</dbReference>
<comment type="caution">
    <text evidence="1">The sequence shown here is derived from an EMBL/GenBank/DDBJ whole genome shotgun (WGS) entry which is preliminary data.</text>
</comment>
<dbReference type="EMBL" id="JACHOU010000002">
    <property type="protein sequence ID" value="MBB6353464.1"/>
    <property type="molecule type" value="Genomic_DNA"/>
</dbReference>
<reference evidence="1 2" key="1">
    <citation type="submission" date="2020-08" db="EMBL/GenBank/DDBJ databases">
        <title>Genomic Encyclopedia of Type Strains, Phase IV (KMG-IV): sequencing the most valuable type-strain genomes for metagenomic binning, comparative biology and taxonomic classification.</title>
        <authorList>
            <person name="Goeker M."/>
        </authorList>
    </citation>
    <scope>NUCLEOTIDE SEQUENCE [LARGE SCALE GENOMIC DNA]</scope>
    <source>
        <strain evidence="1 2">DSM 7051</strain>
    </source>
</reference>
<gene>
    <name evidence="1" type="ORF">GGR00_001232</name>
</gene>
<evidence type="ECO:0008006" key="3">
    <source>
        <dbReference type="Google" id="ProtNLM"/>
    </source>
</evidence>
<protein>
    <recommendedName>
        <fullName evidence="3">HNH endonuclease</fullName>
    </recommendedName>
</protein>
<dbReference type="AlphaFoldDB" id="A0A7X0F5K5"/>
<dbReference type="Proteomes" id="UP000536262">
    <property type="component" value="Unassembled WGS sequence"/>
</dbReference>
<evidence type="ECO:0000313" key="2">
    <source>
        <dbReference type="Proteomes" id="UP000536262"/>
    </source>
</evidence>
<organism evidence="1 2">
    <name type="scientific">Aminobacter aganoensis</name>
    <dbReference type="NCBI Taxonomy" id="83264"/>
    <lineage>
        <taxon>Bacteria</taxon>
        <taxon>Pseudomonadati</taxon>
        <taxon>Pseudomonadota</taxon>
        <taxon>Alphaproteobacteria</taxon>
        <taxon>Hyphomicrobiales</taxon>
        <taxon>Phyllobacteriaceae</taxon>
        <taxon>Aminobacter</taxon>
    </lineage>
</organism>
<accession>A0A7X0F5K5</accession>